<dbReference type="EMBL" id="CP001769">
    <property type="protein sequence ID" value="ADB39112.1"/>
    <property type="molecule type" value="Genomic_DNA"/>
</dbReference>
<proteinExistence type="predicted"/>
<accession>D2QLG5</accession>
<evidence type="ECO:0000313" key="1">
    <source>
        <dbReference type="EMBL" id="ADB39112.1"/>
    </source>
</evidence>
<dbReference type="KEGG" id="sli:Slin_3101"/>
<gene>
    <name evidence="1" type="ordered locus">Slin_3101</name>
</gene>
<dbReference type="SUPFAM" id="SSF55785">
    <property type="entry name" value="PYP-like sensor domain (PAS domain)"/>
    <property type="match status" value="1"/>
</dbReference>
<dbReference type="AlphaFoldDB" id="D2QLG5"/>
<dbReference type="RefSeq" id="WP_012927637.1">
    <property type="nucleotide sequence ID" value="NC_013730.1"/>
</dbReference>
<dbReference type="Proteomes" id="UP000002028">
    <property type="component" value="Chromosome"/>
</dbReference>
<dbReference type="STRING" id="504472.Slin_3101"/>
<dbReference type="eggNOG" id="COG4251">
    <property type="taxonomic scope" value="Bacteria"/>
</dbReference>
<keyword evidence="2" id="KW-1185">Reference proteome</keyword>
<organism evidence="1 2">
    <name type="scientific">Spirosoma linguale (strain ATCC 33905 / DSM 74 / LMG 10896 / Claus 1)</name>
    <dbReference type="NCBI Taxonomy" id="504472"/>
    <lineage>
        <taxon>Bacteria</taxon>
        <taxon>Pseudomonadati</taxon>
        <taxon>Bacteroidota</taxon>
        <taxon>Cytophagia</taxon>
        <taxon>Cytophagales</taxon>
        <taxon>Cytophagaceae</taxon>
        <taxon>Spirosoma</taxon>
    </lineage>
</organism>
<sequence length="134" mass="14809">MNDSIVEASRLVQSVLMASPNGVLVLQPVFGVGGTPLDLFLRAVNSVAREDLDRPATEVLGQSVRTYFPQLADKEAMATYWQVIGTKKPVRFKTRDMQLNQAQTRLFSVSAVPLEHDLLITYNEIAPFESDGSL</sequence>
<protein>
    <submittedName>
        <fullName evidence="1">Uncharacterized protein</fullName>
    </submittedName>
</protein>
<dbReference type="InterPro" id="IPR035965">
    <property type="entry name" value="PAS-like_dom_sf"/>
</dbReference>
<dbReference type="Gene3D" id="3.30.450.20">
    <property type="entry name" value="PAS domain"/>
    <property type="match status" value="1"/>
</dbReference>
<reference evidence="1 2" key="1">
    <citation type="journal article" date="2010" name="Stand. Genomic Sci.">
        <title>Complete genome sequence of Spirosoma linguale type strain (1).</title>
        <authorList>
            <person name="Lail K."/>
            <person name="Sikorski J."/>
            <person name="Saunders E."/>
            <person name="Lapidus A."/>
            <person name="Glavina Del Rio T."/>
            <person name="Copeland A."/>
            <person name="Tice H."/>
            <person name="Cheng J.-F."/>
            <person name="Lucas S."/>
            <person name="Nolan M."/>
            <person name="Bruce D."/>
            <person name="Goodwin L."/>
            <person name="Pitluck S."/>
            <person name="Ivanova N."/>
            <person name="Mavromatis K."/>
            <person name="Ovchinnikova G."/>
            <person name="Pati A."/>
            <person name="Chen A."/>
            <person name="Palaniappan K."/>
            <person name="Land M."/>
            <person name="Hauser L."/>
            <person name="Chang Y.-J."/>
            <person name="Jeffries C.D."/>
            <person name="Chain P."/>
            <person name="Brettin T."/>
            <person name="Detter J.C."/>
            <person name="Schuetze A."/>
            <person name="Rohde M."/>
            <person name="Tindall B.J."/>
            <person name="Goeker M."/>
            <person name="Bristow J."/>
            <person name="Eisen J.A."/>
            <person name="Markowitz V."/>
            <person name="Hugenholtz P."/>
            <person name="Kyrpides N.C."/>
            <person name="Klenk H.-P."/>
            <person name="Chen F."/>
        </authorList>
    </citation>
    <scope>NUCLEOTIDE SEQUENCE [LARGE SCALE GENOMIC DNA]</scope>
    <source>
        <strain evidence="2">ATCC 33905 / DSM 74 / LMG 10896 / Claus 1</strain>
    </source>
</reference>
<dbReference type="HOGENOM" id="CLU_1894872_0_0_10"/>
<evidence type="ECO:0000313" key="2">
    <source>
        <dbReference type="Proteomes" id="UP000002028"/>
    </source>
</evidence>
<name>D2QLG5_SPILD</name>